<organism evidence="1 2">
    <name type="scientific">Trifolium pratense</name>
    <name type="common">Red clover</name>
    <dbReference type="NCBI Taxonomy" id="57577"/>
    <lineage>
        <taxon>Eukaryota</taxon>
        <taxon>Viridiplantae</taxon>
        <taxon>Streptophyta</taxon>
        <taxon>Embryophyta</taxon>
        <taxon>Tracheophyta</taxon>
        <taxon>Spermatophyta</taxon>
        <taxon>Magnoliopsida</taxon>
        <taxon>eudicotyledons</taxon>
        <taxon>Gunneridae</taxon>
        <taxon>Pentapetalae</taxon>
        <taxon>rosids</taxon>
        <taxon>fabids</taxon>
        <taxon>Fabales</taxon>
        <taxon>Fabaceae</taxon>
        <taxon>Papilionoideae</taxon>
        <taxon>50 kb inversion clade</taxon>
        <taxon>NPAAA clade</taxon>
        <taxon>Hologalegina</taxon>
        <taxon>IRL clade</taxon>
        <taxon>Trifolieae</taxon>
        <taxon>Trifolium</taxon>
    </lineage>
</organism>
<dbReference type="EMBL" id="CASHSV030000001">
    <property type="protein sequence ID" value="CAJ2628785.1"/>
    <property type="molecule type" value="Genomic_DNA"/>
</dbReference>
<dbReference type="Proteomes" id="UP001177021">
    <property type="component" value="Unassembled WGS sequence"/>
</dbReference>
<sequence>MAFLLKKSTLASHFGSTSQNTQDSVPLSRRRFHVQPGLREKALLAEDSALKPFKSYKQSVKKLRKVGDVLTIVVVAGCVYEIYVKAAVREETRKQ</sequence>
<gene>
    <name evidence="1" type="ORF">MILVUS5_LOCUS924</name>
</gene>
<comment type="caution">
    <text evidence="1">The sequence shown here is derived from an EMBL/GenBank/DDBJ whole genome shotgun (WGS) entry which is preliminary data.</text>
</comment>
<evidence type="ECO:0000313" key="2">
    <source>
        <dbReference type="Proteomes" id="UP001177021"/>
    </source>
</evidence>
<reference evidence="1" key="1">
    <citation type="submission" date="2023-10" db="EMBL/GenBank/DDBJ databases">
        <authorList>
            <person name="Rodriguez Cubillos JULIANA M."/>
            <person name="De Vega J."/>
        </authorList>
    </citation>
    <scope>NUCLEOTIDE SEQUENCE</scope>
</reference>
<keyword evidence="2" id="KW-1185">Reference proteome</keyword>
<proteinExistence type="predicted"/>
<protein>
    <submittedName>
        <fullName evidence="1">Uncharacterized protein</fullName>
    </submittedName>
</protein>
<evidence type="ECO:0000313" key="1">
    <source>
        <dbReference type="EMBL" id="CAJ2628785.1"/>
    </source>
</evidence>
<accession>A0ACB0I9T7</accession>
<name>A0ACB0I9T7_TRIPR</name>